<evidence type="ECO:0000256" key="1">
    <source>
        <dbReference type="SAM" id="Phobius"/>
    </source>
</evidence>
<keyword evidence="1" id="KW-0812">Transmembrane</keyword>
<dbReference type="Proteomes" id="UP000281738">
    <property type="component" value="Unassembled WGS sequence"/>
</dbReference>
<keyword evidence="1" id="KW-0472">Membrane</keyword>
<evidence type="ECO:0000313" key="2">
    <source>
        <dbReference type="EMBL" id="ROR92278.1"/>
    </source>
</evidence>
<dbReference type="AlphaFoldDB" id="A0A3N2CXX2"/>
<reference evidence="2 3" key="1">
    <citation type="submission" date="2018-11" db="EMBL/GenBank/DDBJ databases">
        <title>Sequencing the genomes of 1000 actinobacteria strains.</title>
        <authorList>
            <person name="Klenk H.-P."/>
        </authorList>
    </citation>
    <scope>NUCLEOTIDE SEQUENCE [LARGE SCALE GENOMIC DNA]</scope>
    <source>
        <strain evidence="2 3">DSM 12652</strain>
    </source>
</reference>
<feature type="transmembrane region" description="Helical" evidence="1">
    <location>
        <begin position="155"/>
        <end position="174"/>
    </location>
</feature>
<dbReference type="EMBL" id="RKHO01000001">
    <property type="protein sequence ID" value="ROR92278.1"/>
    <property type="molecule type" value="Genomic_DNA"/>
</dbReference>
<comment type="caution">
    <text evidence="2">The sequence shown here is derived from an EMBL/GenBank/DDBJ whole genome shotgun (WGS) entry which is preliminary data.</text>
</comment>
<keyword evidence="1" id="KW-1133">Transmembrane helix</keyword>
<protein>
    <submittedName>
        <fullName evidence="2">Uncharacterized protein</fullName>
    </submittedName>
</protein>
<keyword evidence="3" id="KW-1185">Reference proteome</keyword>
<accession>A0A3N2CXX2</accession>
<evidence type="ECO:0000313" key="3">
    <source>
        <dbReference type="Proteomes" id="UP000281738"/>
    </source>
</evidence>
<feature type="transmembrane region" description="Helical" evidence="1">
    <location>
        <begin position="216"/>
        <end position="233"/>
    </location>
</feature>
<sequence>MAPPVAGSVRRVNRSWALSPWLQLPVGLVLLAAGLYAPWLFDEDRQRAEVVASDRVCATGTAVGADDCLVPVPGSLTDRRGRTSQRYHFEPDDPAVDDAWVRFSGDETSRGGAMPTLLAGAPVTALYAGDTVVAFDVDGERVVEMSGEPGSDRTTLWAGLWLGSLGAMMLLGVWHRRTSWDDFPRRGRTGLVGATLTTVMLGSLCAFFAGSLRAELVTFGVVAGPVALLLLWGRWRTRRRTQRWPA</sequence>
<feature type="transmembrane region" description="Helical" evidence="1">
    <location>
        <begin position="21"/>
        <end position="41"/>
    </location>
</feature>
<organism evidence="2 3">
    <name type="scientific">Nocardioides aurantiacus</name>
    <dbReference type="NCBI Taxonomy" id="86796"/>
    <lineage>
        <taxon>Bacteria</taxon>
        <taxon>Bacillati</taxon>
        <taxon>Actinomycetota</taxon>
        <taxon>Actinomycetes</taxon>
        <taxon>Propionibacteriales</taxon>
        <taxon>Nocardioidaceae</taxon>
        <taxon>Nocardioides</taxon>
    </lineage>
</organism>
<feature type="transmembrane region" description="Helical" evidence="1">
    <location>
        <begin position="190"/>
        <end position="210"/>
    </location>
</feature>
<proteinExistence type="predicted"/>
<name>A0A3N2CXX2_9ACTN</name>
<gene>
    <name evidence="2" type="ORF">EDD33_3166</name>
</gene>